<sequence length="75" mass="8681">MTNDGRKQLDAQLKELAITAQQYTELTKAKRIALTRLMNDIKPLSCRQYAKKLLWETLKEFLELIVFANPQKNGS</sequence>
<gene>
    <name evidence="1" type="ORF">I8751_21760</name>
</gene>
<proteinExistence type="predicted"/>
<evidence type="ECO:0000313" key="1">
    <source>
        <dbReference type="EMBL" id="MBH8554926.1"/>
    </source>
</evidence>
<protein>
    <submittedName>
        <fullName evidence="1">Uncharacterized protein</fullName>
    </submittedName>
</protein>
<dbReference type="EMBL" id="JAECZB010000085">
    <property type="protein sequence ID" value="MBH8554926.1"/>
    <property type="molecule type" value="Genomic_DNA"/>
</dbReference>
<name>A0A8J7HH30_9CYAN</name>
<dbReference type="AlphaFoldDB" id="A0A8J7HH30"/>
<evidence type="ECO:0000313" key="2">
    <source>
        <dbReference type="Proteomes" id="UP000599391"/>
    </source>
</evidence>
<reference evidence="1 2" key="1">
    <citation type="journal article" date="2021" name="Int. J. Syst. Evol. Microbiol.">
        <title>Amazonocrinis nigriterrae gen. nov., sp. nov., Atlanticothrix silvestris gen. nov., sp. nov. and Dendronalium phyllosphericum gen. nov., sp. nov., nostocacean cyanobacteria from Brazilian environments.</title>
        <authorList>
            <person name="Alvarenga D.O."/>
            <person name="Andreote A.P.D."/>
            <person name="Branco L.H.Z."/>
            <person name="Delbaje E."/>
            <person name="Cruz R.B."/>
            <person name="Varani A.M."/>
            <person name="Fiore M.F."/>
        </authorList>
    </citation>
    <scope>NUCLEOTIDE SEQUENCE [LARGE SCALE GENOMIC DNA]</scope>
    <source>
        <strain evidence="1 2">CENA357</strain>
    </source>
</reference>
<comment type="caution">
    <text evidence="1">The sequence shown here is derived from an EMBL/GenBank/DDBJ whole genome shotgun (WGS) entry which is preliminary data.</text>
</comment>
<dbReference type="Proteomes" id="UP000599391">
    <property type="component" value="Unassembled WGS sequence"/>
</dbReference>
<keyword evidence="2" id="KW-1185">Reference proteome</keyword>
<dbReference type="RefSeq" id="WP_214441156.1">
    <property type="nucleotide sequence ID" value="NZ_JAECZB010000085.1"/>
</dbReference>
<accession>A0A8J7HH30</accession>
<organism evidence="1 2">
    <name type="scientific">Atlanticothrix silvestris CENA357</name>
    <dbReference type="NCBI Taxonomy" id="1725252"/>
    <lineage>
        <taxon>Bacteria</taxon>
        <taxon>Bacillati</taxon>
        <taxon>Cyanobacteriota</taxon>
        <taxon>Cyanophyceae</taxon>
        <taxon>Nostocales</taxon>
        <taxon>Nodulariaceae</taxon>
        <taxon>Atlanticothrix</taxon>
        <taxon>Atlanticothrix silvestris</taxon>
    </lineage>
</organism>